<keyword evidence="3" id="KW-1185">Reference proteome</keyword>
<reference evidence="3" key="1">
    <citation type="submission" date="2018-12" db="EMBL/GenBank/DDBJ databases">
        <title>Complete genome sequencing of Jeotgalibaca sp. H21T32.</title>
        <authorList>
            <person name="Bae J.-W."/>
            <person name="Lee S.-Y."/>
        </authorList>
    </citation>
    <scope>NUCLEOTIDE SEQUENCE [LARGE SCALE GENOMIC DNA]</scope>
    <source>
        <strain evidence="3">H21T32</strain>
    </source>
</reference>
<evidence type="ECO:0000259" key="1">
    <source>
        <dbReference type="Pfam" id="PF13454"/>
    </source>
</evidence>
<gene>
    <name evidence="2" type="ORF">EJN90_07280</name>
</gene>
<dbReference type="AlphaFoldDB" id="A0A3Q9BKD4"/>
<evidence type="ECO:0000313" key="2">
    <source>
        <dbReference type="EMBL" id="AZP04449.1"/>
    </source>
</evidence>
<dbReference type="Proteomes" id="UP000273326">
    <property type="component" value="Chromosome"/>
</dbReference>
<accession>A0A3Q9BKD4</accession>
<evidence type="ECO:0000313" key="3">
    <source>
        <dbReference type="Proteomes" id="UP000273326"/>
    </source>
</evidence>
<protein>
    <recommendedName>
        <fullName evidence="1">FAD-dependent urate hydroxylase HpyO/Asp monooxygenase CreE-like FAD/NAD(P)-binding domain-containing protein</fullName>
    </recommendedName>
</protein>
<dbReference type="PANTHER" id="PTHR40254:SF1">
    <property type="entry name" value="BLR0577 PROTEIN"/>
    <property type="match status" value="1"/>
</dbReference>
<dbReference type="KEGG" id="jeh:EJN90_07280"/>
<dbReference type="Gene3D" id="3.50.50.60">
    <property type="entry name" value="FAD/NAD(P)-binding domain"/>
    <property type="match status" value="1"/>
</dbReference>
<sequence length="475" mass="54638">MRIAVVGMGVAGVSVVIAMAKHREYKEHEIVIYDKPDTFGTGLPYQPDSELLLLNQTADTMSLDYEDEMGFVKWVEKKKGCNDSAKKHLPRSWYGQYMQEKLEEAVKELNPIIVKEEVTSLEKKEGGTFLVQSNTGEKNFDLIHLCIGHLPYQDPYQLIDNPCFIYHPYPAQEKLANIEKGLRVGVVGTSLTAIDMMRFLKHEKEEIELHFFSDTGRFSTLRGNEPKFNLHYLTLERLNKEKENNNGFVSLEKIFQWFKQECADKEINWADVLEAFGEGTKDQLKKQLTNEGDLGRLQSLLHHLDDLLPEFWLALNEGDKQQFLEKYRDSFEIIRSPIPRETVQELVNWWEKGELTVRGGMQEVVELADSFEVVFETKETVEVDYLINATGQNKKVEQSRYQSKLLNQLINQRILQPETFGGVQVLWPSSEAISQRHGVFENLFVHGQLIQGIQYGNNTAGMLVKHAHEVVTKIV</sequence>
<name>A0A3Q9BKD4_9LACT</name>
<dbReference type="InterPro" id="IPR038732">
    <property type="entry name" value="HpyO/CreE_NAD-binding"/>
</dbReference>
<dbReference type="SUPFAM" id="SSF51905">
    <property type="entry name" value="FAD/NAD(P)-binding domain"/>
    <property type="match status" value="1"/>
</dbReference>
<dbReference type="OrthoDB" id="2211465at2"/>
<dbReference type="InterPro" id="IPR052189">
    <property type="entry name" value="L-asp_N-monooxygenase_NS-form"/>
</dbReference>
<dbReference type="RefSeq" id="WP_126109874.1">
    <property type="nucleotide sequence ID" value="NZ_CP034465.1"/>
</dbReference>
<dbReference type="PANTHER" id="PTHR40254">
    <property type="entry name" value="BLR0577 PROTEIN"/>
    <property type="match status" value="1"/>
</dbReference>
<proteinExistence type="predicted"/>
<dbReference type="InterPro" id="IPR036188">
    <property type="entry name" value="FAD/NAD-bd_sf"/>
</dbReference>
<dbReference type="Pfam" id="PF13454">
    <property type="entry name" value="NAD_binding_9"/>
    <property type="match status" value="1"/>
</dbReference>
<organism evidence="2 3">
    <name type="scientific">Jeotgalibaca ciconiae</name>
    <dbReference type="NCBI Taxonomy" id="2496265"/>
    <lineage>
        <taxon>Bacteria</taxon>
        <taxon>Bacillati</taxon>
        <taxon>Bacillota</taxon>
        <taxon>Bacilli</taxon>
        <taxon>Lactobacillales</taxon>
        <taxon>Carnobacteriaceae</taxon>
        <taxon>Jeotgalibaca</taxon>
    </lineage>
</organism>
<dbReference type="EMBL" id="CP034465">
    <property type="protein sequence ID" value="AZP04449.1"/>
    <property type="molecule type" value="Genomic_DNA"/>
</dbReference>
<feature type="domain" description="FAD-dependent urate hydroxylase HpyO/Asp monooxygenase CreE-like FAD/NAD(P)-binding" evidence="1">
    <location>
        <begin position="4"/>
        <end position="149"/>
    </location>
</feature>